<dbReference type="Proteomes" id="UP000245591">
    <property type="component" value="Unassembled WGS sequence"/>
</dbReference>
<keyword evidence="8" id="KW-1185">Reference proteome</keyword>
<evidence type="ECO:0000256" key="3">
    <source>
        <dbReference type="ARBA" id="ARBA00023015"/>
    </source>
</evidence>
<comment type="subunit">
    <text evidence="6">Component of the Mediator complex.</text>
</comment>
<dbReference type="GO" id="GO:0003712">
    <property type="term" value="F:transcription coregulator activity"/>
    <property type="evidence" value="ECO:0007669"/>
    <property type="project" value="InterPro"/>
</dbReference>
<gene>
    <name evidence="6" type="primary">MED10</name>
    <name evidence="7" type="ORF">BB558_000481</name>
</gene>
<keyword evidence="6" id="KW-0010">Activator</keyword>
<organism evidence="7 8">
    <name type="scientific">Smittium angustum</name>
    <dbReference type="NCBI Taxonomy" id="133377"/>
    <lineage>
        <taxon>Eukaryota</taxon>
        <taxon>Fungi</taxon>
        <taxon>Fungi incertae sedis</taxon>
        <taxon>Zoopagomycota</taxon>
        <taxon>Kickxellomycotina</taxon>
        <taxon>Harpellomycetes</taxon>
        <taxon>Harpellales</taxon>
        <taxon>Legeriomycetaceae</taxon>
        <taxon>Smittium</taxon>
    </lineage>
</organism>
<dbReference type="GO" id="GO:0006357">
    <property type="term" value="P:regulation of transcription by RNA polymerase II"/>
    <property type="evidence" value="ECO:0007669"/>
    <property type="project" value="InterPro"/>
</dbReference>
<dbReference type="AlphaFoldDB" id="A0A2U1JEF6"/>
<dbReference type="Pfam" id="PF09748">
    <property type="entry name" value="Med10"/>
    <property type="match status" value="1"/>
</dbReference>
<evidence type="ECO:0000313" key="8">
    <source>
        <dbReference type="Proteomes" id="UP000245591"/>
    </source>
</evidence>
<evidence type="ECO:0000313" key="7">
    <source>
        <dbReference type="EMBL" id="PWA03353.1"/>
    </source>
</evidence>
<sequence>MIDQNIQRNKIETSLLETVEALLEIGVTVYDYQPESEIILHERVDKLIKKYKEIQSISKDVDINVPVEILSCVEENINPNVFNKDYFERAAAENQFTNGKLDAVQNYLKVLQDELQDEFGSEI</sequence>
<comment type="similarity">
    <text evidence="2 6">Belongs to the Mediator complex subunit 10 family.</text>
</comment>
<keyword evidence="4 6" id="KW-0804">Transcription</keyword>
<keyword evidence="5 6" id="KW-0539">Nucleus</keyword>
<proteinExistence type="inferred from homology"/>
<evidence type="ECO:0000256" key="5">
    <source>
        <dbReference type="ARBA" id="ARBA00023242"/>
    </source>
</evidence>
<evidence type="ECO:0000256" key="2">
    <source>
        <dbReference type="ARBA" id="ARBA00005389"/>
    </source>
</evidence>
<comment type="subcellular location">
    <subcellularLocation>
        <location evidence="1 6">Nucleus</location>
    </subcellularLocation>
</comment>
<protein>
    <recommendedName>
        <fullName evidence="6">Mediator of RNA polymerase II transcription subunit 10</fullName>
    </recommendedName>
    <alternativeName>
        <fullName evidence="6">Mediator complex subunit 10</fullName>
    </alternativeName>
</protein>
<evidence type="ECO:0000256" key="4">
    <source>
        <dbReference type="ARBA" id="ARBA00023163"/>
    </source>
</evidence>
<keyword evidence="3 6" id="KW-0805">Transcription regulation</keyword>
<name>A0A2U1JEF6_SMIAN</name>
<dbReference type="EMBL" id="MBFU01000020">
    <property type="protein sequence ID" value="PWA03353.1"/>
    <property type="molecule type" value="Genomic_DNA"/>
</dbReference>
<evidence type="ECO:0000256" key="1">
    <source>
        <dbReference type="ARBA" id="ARBA00004123"/>
    </source>
</evidence>
<dbReference type="InterPro" id="IPR019145">
    <property type="entry name" value="Mediator_Med10"/>
</dbReference>
<comment type="function">
    <text evidence="6">Component of the Mediator complex, a coactivator involved in the regulated transcription of nearly all RNA polymerase II-dependent genes. Mediator functions as a bridge to convey information from gene-specific regulatory proteins to the basal RNA polymerase II transcription machinery. Mediator is recruited to promoters by direct interactions with regulatory proteins and serves as a scaffold for the assembly of a functional preinitiation complex with RNA polymerase II and the general transcription factors.</text>
</comment>
<reference evidence="7 8" key="1">
    <citation type="journal article" date="2018" name="MBio">
        <title>Comparative Genomics Reveals the Core Gene Toolbox for the Fungus-Insect Symbiosis.</title>
        <authorList>
            <person name="Wang Y."/>
            <person name="Stata M."/>
            <person name="Wang W."/>
            <person name="Stajich J.E."/>
            <person name="White M.M."/>
            <person name="Moncalvo J.M."/>
        </authorList>
    </citation>
    <scope>NUCLEOTIDE SEQUENCE [LARGE SCALE GENOMIC DNA]</scope>
    <source>
        <strain evidence="7 8">AUS-126-30</strain>
    </source>
</reference>
<accession>A0A2U1JEF6</accession>
<evidence type="ECO:0000256" key="6">
    <source>
        <dbReference type="RuleBase" id="RU364146"/>
    </source>
</evidence>
<dbReference type="GO" id="GO:0016592">
    <property type="term" value="C:mediator complex"/>
    <property type="evidence" value="ECO:0007669"/>
    <property type="project" value="InterPro"/>
</dbReference>
<comment type="caution">
    <text evidence="7">The sequence shown here is derived from an EMBL/GenBank/DDBJ whole genome shotgun (WGS) entry which is preliminary data.</text>
</comment>